<dbReference type="NCBIfam" id="TIGR00204">
    <property type="entry name" value="dxs"/>
    <property type="match status" value="1"/>
</dbReference>
<keyword evidence="6 10" id="KW-0460">Magnesium</keyword>
<feature type="binding site" evidence="10">
    <location>
        <position position="405"/>
    </location>
    <ligand>
        <name>thiamine diphosphate</name>
        <dbReference type="ChEBI" id="CHEBI:58937"/>
    </ligand>
</feature>
<evidence type="ECO:0000256" key="6">
    <source>
        <dbReference type="ARBA" id="ARBA00022842"/>
    </source>
</evidence>
<keyword evidence="8 10" id="KW-0786">Thiamine pyrophosphate</keyword>
<dbReference type="GO" id="GO:0016114">
    <property type="term" value="P:terpenoid biosynthetic process"/>
    <property type="evidence" value="ECO:0007669"/>
    <property type="project" value="UniProtKB-UniRule"/>
</dbReference>
<dbReference type="InterPro" id="IPR049557">
    <property type="entry name" value="Transketolase_CS"/>
</dbReference>
<dbReference type="SMART" id="SM00861">
    <property type="entry name" value="Transket_pyr"/>
    <property type="match status" value="1"/>
</dbReference>
<dbReference type="SUPFAM" id="SSF52922">
    <property type="entry name" value="TK C-terminal domain-like"/>
    <property type="match status" value="1"/>
</dbReference>
<comment type="caution">
    <text evidence="13">The sequence shown here is derived from an EMBL/GenBank/DDBJ whole genome shotgun (WGS) entry which is preliminary data.</text>
</comment>
<comment type="pathway">
    <text evidence="1 10">Metabolic intermediate biosynthesis; 1-deoxy-D-xylulose 5-phosphate biosynthesis; 1-deoxy-D-xylulose 5-phosphate from D-glyceraldehyde 3-phosphate and pyruvate: step 1/1.</text>
</comment>
<feature type="compositionally biased region" description="Basic and acidic residues" evidence="11">
    <location>
        <begin position="557"/>
        <end position="569"/>
    </location>
</feature>
<dbReference type="InterPro" id="IPR033248">
    <property type="entry name" value="Transketolase_C"/>
</dbReference>
<feature type="domain" description="Transketolase-like pyrimidine-binding" evidence="12">
    <location>
        <begin position="354"/>
        <end position="518"/>
    </location>
</feature>
<evidence type="ECO:0000313" key="13">
    <source>
        <dbReference type="EMBL" id="TLE11311.1"/>
    </source>
</evidence>
<dbReference type="Pfam" id="PF13292">
    <property type="entry name" value="DXP_synthase_N"/>
    <property type="match status" value="1"/>
</dbReference>
<comment type="subunit">
    <text evidence="3 10">Homodimer.</text>
</comment>
<keyword evidence="4 10" id="KW-0808">Transferase</keyword>
<dbReference type="GO" id="GO:0030976">
    <property type="term" value="F:thiamine pyrophosphate binding"/>
    <property type="evidence" value="ECO:0007669"/>
    <property type="project" value="UniProtKB-UniRule"/>
</dbReference>
<sequence length="810" mass="89915">MRQSISTTSNTALPIDTLVDTLTDKLDIQTDTAKQVATPCSITQKLLNNEDIHHLLPHASIAELKSIAELIRHRILEVVSKNGGHLSSTLGAVELIVGMHSVFDCSLHPFIYDVSHQAYAHKLLTGRYKAFESLRQIDGISGFIAPYESSLDYFIAGHSSTSLSLAVGAAKAKKLRNDPHKPIVMIGDGSMSAGLVYEALNELGDLKLPVIIILNDNEMSIAKPIGAISKILSKTIASPLYQSMKEKVKKIVDKMPNGTTFIAKRFEESFKLITPGLLFEEFGIDYIGPIDGNNIEEVVTTLKNVAYLNRPVLLHCQTIKGKGYQIAEGKYEKWHGVAPFDLNTGQAIAKSAIKSPTSVFSDTLLSMAQQNEKIIGVTAAMPSGTGLDKLMDIMPERFFDVAIAEQHAVTSMSAMAKEGFKPYIAIYSTFLQRAFDQIVHDTCIMNLPVIFCIDRAGIVGEDGETHQGLLDIAYLQSIPNITLIAPRDNNTLSLQLEYSQYATSPLAIRYPRGQFMMEKCYMRLDSIVRDYDTKARQNIESNNCHVERSEISQSLDSNKHTAESAKSTKETTQTDSKTTACHTEPLGEVSNTESKKDSNKDFSLLSKTQNDKNLESQPFGRVQGIGVQDNENLESCRIVLQNLHNAQNYNTHLKAHKAQMLYDSLVHTKDSIQHNTESSRKKILLVGYGNGVGRMLDVWLSLLTEHNIYASLLDIISLKPLDTDMLAMCLRDYTHIFVMSDSYKLNGVGACIMQFAFSELERGNLAQIPKIISFEIEDIFVKHGNTQKIEKQLNIDTESLVSKILKSTHF</sequence>
<comment type="catalytic activity">
    <reaction evidence="10">
        <text>D-glyceraldehyde 3-phosphate + pyruvate + H(+) = 1-deoxy-D-xylulose 5-phosphate + CO2</text>
        <dbReference type="Rhea" id="RHEA:12605"/>
        <dbReference type="ChEBI" id="CHEBI:15361"/>
        <dbReference type="ChEBI" id="CHEBI:15378"/>
        <dbReference type="ChEBI" id="CHEBI:16526"/>
        <dbReference type="ChEBI" id="CHEBI:57792"/>
        <dbReference type="ChEBI" id="CHEBI:59776"/>
        <dbReference type="EC" id="2.2.1.7"/>
    </reaction>
</comment>
<dbReference type="GO" id="GO:0009228">
    <property type="term" value="P:thiamine biosynthetic process"/>
    <property type="evidence" value="ECO:0007669"/>
    <property type="project" value="UniProtKB-UniRule"/>
</dbReference>
<dbReference type="InterPro" id="IPR005477">
    <property type="entry name" value="Dxylulose-5-P_synthase"/>
</dbReference>
<comment type="cofactor">
    <cofactor evidence="10">
        <name>Mg(2+)</name>
        <dbReference type="ChEBI" id="CHEBI:18420"/>
    </cofactor>
    <text evidence="10">Binds 1 Mg(2+) ion per subunit.</text>
</comment>
<feature type="binding site" evidence="10">
    <location>
        <begin position="189"/>
        <end position="190"/>
    </location>
    <ligand>
        <name>thiamine diphosphate</name>
        <dbReference type="ChEBI" id="CHEBI:58937"/>
    </ligand>
</feature>
<dbReference type="PROSITE" id="PS00802">
    <property type="entry name" value="TRANSKETOLASE_2"/>
    <property type="match status" value="1"/>
</dbReference>
<dbReference type="AlphaFoldDB" id="A0A4U8UDB9"/>
<dbReference type="Pfam" id="PF02779">
    <property type="entry name" value="Transket_pyr"/>
    <property type="match status" value="1"/>
</dbReference>
<feature type="region of interest" description="Disordered" evidence="11">
    <location>
        <begin position="546"/>
        <end position="600"/>
    </location>
</feature>
<evidence type="ECO:0000256" key="1">
    <source>
        <dbReference type="ARBA" id="ARBA00004980"/>
    </source>
</evidence>
<dbReference type="GO" id="GO:0000287">
    <property type="term" value="F:magnesium ion binding"/>
    <property type="evidence" value="ECO:0007669"/>
    <property type="project" value="UniProtKB-UniRule"/>
</dbReference>
<dbReference type="PANTHER" id="PTHR43322">
    <property type="entry name" value="1-D-DEOXYXYLULOSE 5-PHOSPHATE SYNTHASE-RELATED"/>
    <property type="match status" value="1"/>
</dbReference>
<proteinExistence type="inferred from homology"/>
<dbReference type="InterPro" id="IPR009014">
    <property type="entry name" value="Transketo_C/PFOR_II"/>
</dbReference>
<dbReference type="CDD" id="cd07033">
    <property type="entry name" value="TPP_PYR_DXS_TK_like"/>
    <property type="match status" value="1"/>
</dbReference>
<evidence type="ECO:0000256" key="11">
    <source>
        <dbReference type="SAM" id="MobiDB-lite"/>
    </source>
</evidence>
<keyword evidence="7 10" id="KW-0784">Thiamine biosynthesis</keyword>
<evidence type="ECO:0000256" key="10">
    <source>
        <dbReference type="HAMAP-Rule" id="MF_00315"/>
    </source>
</evidence>
<keyword evidence="9 10" id="KW-0414">Isoprene biosynthesis</keyword>
<feature type="binding site" evidence="10">
    <location>
        <position position="188"/>
    </location>
    <ligand>
        <name>Mg(2+)</name>
        <dbReference type="ChEBI" id="CHEBI:18420"/>
    </ligand>
</feature>
<protein>
    <recommendedName>
        <fullName evidence="10">1-deoxy-D-xylulose-5-phosphate synthase</fullName>
        <ecNumber evidence="10">2.2.1.7</ecNumber>
    </recommendedName>
    <alternativeName>
        <fullName evidence="10">1-deoxyxylulose-5-phosphate synthase</fullName>
        <shortName evidence="10">DXP synthase</shortName>
        <shortName evidence="10">DXPS</shortName>
    </alternativeName>
</protein>
<dbReference type="Gene3D" id="3.40.50.920">
    <property type="match status" value="1"/>
</dbReference>
<reference evidence="13 14" key="1">
    <citation type="journal article" date="2014" name="Genome Announc.">
        <title>Draft genome sequences of eight enterohepatic helicobacter species isolated from both laboratory and wild rodents.</title>
        <authorList>
            <person name="Sheh A."/>
            <person name="Shen Z."/>
            <person name="Fox J.G."/>
        </authorList>
    </citation>
    <scope>NUCLEOTIDE SEQUENCE [LARGE SCALE GENOMIC DNA]</scope>
    <source>
        <strain evidence="13 14">ATCC 49320</strain>
    </source>
</reference>
<dbReference type="InterPro" id="IPR020826">
    <property type="entry name" value="Transketolase_BS"/>
</dbReference>
<dbReference type="NCBIfam" id="NF003933">
    <property type="entry name" value="PRK05444.2-2"/>
    <property type="match status" value="1"/>
</dbReference>
<feature type="binding site" evidence="10">
    <location>
        <position position="324"/>
    </location>
    <ligand>
        <name>thiamine diphosphate</name>
        <dbReference type="ChEBI" id="CHEBI:58937"/>
    </ligand>
</feature>
<accession>A0A4U8UDB9</accession>
<evidence type="ECO:0000259" key="12">
    <source>
        <dbReference type="SMART" id="SM00861"/>
    </source>
</evidence>
<comment type="cofactor">
    <cofactor evidence="10">
        <name>thiamine diphosphate</name>
        <dbReference type="ChEBI" id="CHEBI:58937"/>
    </cofactor>
    <text evidence="10">Binds 1 thiamine pyrophosphate per subunit.</text>
</comment>
<feature type="binding site" evidence="10">
    <location>
        <position position="217"/>
    </location>
    <ligand>
        <name>thiamine diphosphate</name>
        <dbReference type="ChEBI" id="CHEBI:58937"/>
    </ligand>
</feature>
<dbReference type="InterPro" id="IPR029061">
    <property type="entry name" value="THDP-binding"/>
</dbReference>
<evidence type="ECO:0000256" key="4">
    <source>
        <dbReference type="ARBA" id="ARBA00022679"/>
    </source>
</evidence>
<keyword evidence="5 10" id="KW-0479">Metal-binding</keyword>
<evidence type="ECO:0000256" key="9">
    <source>
        <dbReference type="ARBA" id="ARBA00023229"/>
    </source>
</evidence>
<dbReference type="CDD" id="cd02007">
    <property type="entry name" value="TPP_DXS"/>
    <property type="match status" value="1"/>
</dbReference>
<name>A0A4U8UDB9_9HELI</name>
<dbReference type="GO" id="GO:0019288">
    <property type="term" value="P:isopentenyl diphosphate biosynthetic process, methylerythritol 4-phosphate pathway"/>
    <property type="evidence" value="ECO:0007669"/>
    <property type="project" value="TreeGrafter"/>
</dbReference>
<dbReference type="Pfam" id="PF02780">
    <property type="entry name" value="Transketolase_C"/>
    <property type="match status" value="1"/>
</dbReference>
<feature type="compositionally biased region" description="Low complexity" evidence="11">
    <location>
        <begin position="570"/>
        <end position="579"/>
    </location>
</feature>
<evidence type="ECO:0000256" key="7">
    <source>
        <dbReference type="ARBA" id="ARBA00022977"/>
    </source>
</evidence>
<comment type="similarity">
    <text evidence="2 10">Belongs to the transketolase family. DXPS subfamily.</text>
</comment>
<organism evidence="13 14">
    <name type="scientific">Helicobacter bilis</name>
    <dbReference type="NCBI Taxonomy" id="37372"/>
    <lineage>
        <taxon>Bacteria</taxon>
        <taxon>Pseudomonadati</taxon>
        <taxon>Campylobacterota</taxon>
        <taxon>Epsilonproteobacteria</taxon>
        <taxon>Campylobacterales</taxon>
        <taxon>Helicobacteraceae</taxon>
        <taxon>Helicobacter</taxon>
    </lineage>
</organism>
<dbReference type="SUPFAM" id="SSF52518">
    <property type="entry name" value="Thiamin diphosphate-binding fold (THDP-binding)"/>
    <property type="match status" value="1"/>
</dbReference>
<comment type="function">
    <text evidence="10">Catalyzes the acyloin condensation reaction between C atoms 2 and 3 of pyruvate and glyceraldehyde 3-phosphate to yield 1-deoxy-D-xylulose-5-phosphate (DXP).</text>
</comment>
<dbReference type="EMBL" id="JRPJ02000007">
    <property type="protein sequence ID" value="TLE11311.1"/>
    <property type="molecule type" value="Genomic_DNA"/>
</dbReference>
<dbReference type="Proteomes" id="UP000029857">
    <property type="component" value="Unassembled WGS sequence"/>
</dbReference>
<dbReference type="GO" id="GO:0008661">
    <property type="term" value="F:1-deoxy-D-xylulose-5-phosphate synthase activity"/>
    <property type="evidence" value="ECO:0007669"/>
    <property type="project" value="UniProtKB-UniRule"/>
</dbReference>
<dbReference type="InterPro" id="IPR005475">
    <property type="entry name" value="Transketolase-like_Pyr-bd"/>
</dbReference>
<dbReference type="Gene3D" id="3.40.50.970">
    <property type="match status" value="2"/>
</dbReference>
<feature type="binding site" evidence="10">
    <location>
        <position position="217"/>
    </location>
    <ligand>
        <name>Mg(2+)</name>
        <dbReference type="ChEBI" id="CHEBI:18420"/>
    </ligand>
</feature>
<evidence type="ECO:0000313" key="14">
    <source>
        <dbReference type="Proteomes" id="UP000029857"/>
    </source>
</evidence>
<evidence type="ECO:0000256" key="8">
    <source>
        <dbReference type="ARBA" id="ARBA00023052"/>
    </source>
</evidence>
<dbReference type="EC" id="2.2.1.7" evidence="10"/>
<evidence type="ECO:0000256" key="2">
    <source>
        <dbReference type="ARBA" id="ARBA00011081"/>
    </source>
</evidence>
<dbReference type="UniPathway" id="UPA00064">
    <property type="reaction ID" value="UER00091"/>
</dbReference>
<gene>
    <name evidence="10 13" type="primary">dxs</name>
    <name evidence="13" type="ORF">LS79_003355</name>
</gene>
<dbReference type="PANTHER" id="PTHR43322:SF5">
    <property type="entry name" value="1-DEOXY-D-XYLULOSE-5-PHOSPHATE SYNTHASE, CHLOROPLASTIC"/>
    <property type="match status" value="1"/>
</dbReference>
<feature type="binding site" evidence="10">
    <location>
        <position position="116"/>
    </location>
    <ligand>
        <name>thiamine diphosphate</name>
        <dbReference type="ChEBI" id="CHEBI:58937"/>
    </ligand>
</feature>
<dbReference type="PROSITE" id="PS00801">
    <property type="entry name" value="TRANSKETOLASE_1"/>
    <property type="match status" value="1"/>
</dbReference>
<dbReference type="HAMAP" id="MF_00315">
    <property type="entry name" value="DXP_synth"/>
    <property type="match status" value="1"/>
</dbReference>
<dbReference type="GO" id="GO:0005829">
    <property type="term" value="C:cytosol"/>
    <property type="evidence" value="ECO:0007669"/>
    <property type="project" value="TreeGrafter"/>
</dbReference>
<evidence type="ECO:0000256" key="5">
    <source>
        <dbReference type="ARBA" id="ARBA00022723"/>
    </source>
</evidence>
<feature type="binding site" evidence="10">
    <location>
        <begin position="157"/>
        <end position="159"/>
    </location>
    <ligand>
        <name>thiamine diphosphate</name>
        <dbReference type="ChEBI" id="CHEBI:58937"/>
    </ligand>
</feature>
<evidence type="ECO:0000256" key="3">
    <source>
        <dbReference type="ARBA" id="ARBA00011738"/>
    </source>
</evidence>